<evidence type="ECO:0000313" key="1">
    <source>
        <dbReference type="EMBL" id="EFC51822.1"/>
    </source>
</evidence>
<reference evidence="1 2" key="1">
    <citation type="submission" date="2010-01" db="EMBL/GenBank/DDBJ databases">
        <authorList>
            <person name="Weinstock G."/>
            <person name="Sodergren E."/>
            <person name="Clifton S."/>
            <person name="Fulton L."/>
            <person name="Fulton B."/>
            <person name="Courtney L."/>
            <person name="Fronick C."/>
            <person name="Harrison M."/>
            <person name="Strong C."/>
            <person name="Farmer C."/>
            <person name="Delahaunty K."/>
            <person name="Markovic C."/>
            <person name="Hall O."/>
            <person name="Minx P."/>
            <person name="Tomlinson C."/>
            <person name="Mitreva M."/>
            <person name="Nelson J."/>
            <person name="Hou S."/>
            <person name="Wollam A."/>
            <person name="Pepin K.H."/>
            <person name="Johnson M."/>
            <person name="Bhonagiri V."/>
            <person name="Nash W.E."/>
            <person name="Warren W."/>
            <person name="Chinwalla A."/>
            <person name="Mardis E.R."/>
            <person name="Wilson R.K."/>
        </authorList>
    </citation>
    <scope>NUCLEOTIDE SEQUENCE [LARGE SCALE GENOMIC DNA]</scope>
    <source>
        <strain evidence="1 2">NJ9703</strain>
    </source>
</reference>
<dbReference type="Proteomes" id="UP000004621">
    <property type="component" value="Unassembled WGS sequence"/>
</dbReference>
<dbReference type="EMBL" id="ACEO02000008">
    <property type="protein sequence ID" value="EFC51822.1"/>
    <property type="molecule type" value="Genomic_DNA"/>
</dbReference>
<name>A0A9W5IQA3_NEISU</name>
<comment type="caution">
    <text evidence="1">The sequence shown here is derived from an EMBL/GenBank/DDBJ whole genome shotgun (WGS) entry which is preliminary data.</text>
</comment>
<evidence type="ECO:0000313" key="2">
    <source>
        <dbReference type="Proteomes" id="UP000004621"/>
    </source>
</evidence>
<protein>
    <submittedName>
        <fullName evidence="1">Uncharacterized protein</fullName>
    </submittedName>
</protein>
<proteinExistence type="predicted"/>
<gene>
    <name evidence="1" type="ORF">NEISUBOT_04813</name>
</gene>
<dbReference type="AlphaFoldDB" id="A0A9W5IQA3"/>
<sequence length="47" mass="5352">MVAHGNNHRKAINQAILNLKYNEINSYYYLFNIRKAVCCPDGLIALA</sequence>
<accession>A0A9W5IQA3</accession>
<organism evidence="1 2">
    <name type="scientific">Neisseria subflava NJ9703</name>
    <dbReference type="NCBI Taxonomy" id="546268"/>
    <lineage>
        <taxon>Bacteria</taxon>
        <taxon>Pseudomonadati</taxon>
        <taxon>Pseudomonadota</taxon>
        <taxon>Betaproteobacteria</taxon>
        <taxon>Neisseriales</taxon>
        <taxon>Neisseriaceae</taxon>
        <taxon>Neisseria</taxon>
    </lineage>
</organism>